<evidence type="ECO:0000256" key="1">
    <source>
        <dbReference type="SAM" id="MobiDB-lite"/>
    </source>
</evidence>
<reference evidence="2" key="1">
    <citation type="journal article" date="2022" name="bioRxiv">
        <title>Sequencing and chromosome-scale assembly of the giantPleurodeles waltlgenome.</title>
        <authorList>
            <person name="Brown T."/>
            <person name="Elewa A."/>
            <person name="Iarovenko S."/>
            <person name="Subramanian E."/>
            <person name="Araus A.J."/>
            <person name="Petzold A."/>
            <person name="Susuki M."/>
            <person name="Suzuki K.-i.T."/>
            <person name="Hayashi T."/>
            <person name="Toyoda A."/>
            <person name="Oliveira C."/>
            <person name="Osipova E."/>
            <person name="Leigh N.D."/>
            <person name="Simon A."/>
            <person name="Yun M.H."/>
        </authorList>
    </citation>
    <scope>NUCLEOTIDE SEQUENCE</scope>
    <source>
        <strain evidence="2">20211129_DDA</strain>
        <tissue evidence="2">Liver</tissue>
    </source>
</reference>
<dbReference type="AlphaFoldDB" id="A0AAV7M3H5"/>
<feature type="compositionally biased region" description="Basic and acidic residues" evidence="1">
    <location>
        <begin position="33"/>
        <end position="48"/>
    </location>
</feature>
<gene>
    <name evidence="2" type="ORF">NDU88_002796</name>
</gene>
<organism evidence="2 3">
    <name type="scientific">Pleurodeles waltl</name>
    <name type="common">Iberian ribbed newt</name>
    <dbReference type="NCBI Taxonomy" id="8319"/>
    <lineage>
        <taxon>Eukaryota</taxon>
        <taxon>Metazoa</taxon>
        <taxon>Chordata</taxon>
        <taxon>Craniata</taxon>
        <taxon>Vertebrata</taxon>
        <taxon>Euteleostomi</taxon>
        <taxon>Amphibia</taxon>
        <taxon>Batrachia</taxon>
        <taxon>Caudata</taxon>
        <taxon>Salamandroidea</taxon>
        <taxon>Salamandridae</taxon>
        <taxon>Pleurodelinae</taxon>
        <taxon>Pleurodeles</taxon>
    </lineage>
</organism>
<comment type="caution">
    <text evidence="2">The sequence shown here is derived from an EMBL/GenBank/DDBJ whole genome shotgun (WGS) entry which is preliminary data.</text>
</comment>
<keyword evidence="3" id="KW-1185">Reference proteome</keyword>
<protein>
    <submittedName>
        <fullName evidence="2">Uncharacterized protein</fullName>
    </submittedName>
</protein>
<name>A0AAV7M3H5_PLEWA</name>
<feature type="region of interest" description="Disordered" evidence="1">
    <location>
        <begin position="123"/>
        <end position="171"/>
    </location>
</feature>
<proteinExistence type="predicted"/>
<sequence>MLGAVLKGLLPAGRGSPEPRGTGKSMGAPTSRQTEEPGHGLQHSEPRSGVDGGEGLLLQALKCRARRRVGPAWRCRSRMWVEAGACPRCQPRGRVRLQTASGTAADPDLGARFQWPAAPYDKRVGRCRKHGPRGPAGRSAPMEQAQASARGPVRSGPGRLDGRPYTFRKEL</sequence>
<dbReference type="EMBL" id="JANPWB010000014">
    <property type="protein sequence ID" value="KAJ1097679.1"/>
    <property type="molecule type" value="Genomic_DNA"/>
</dbReference>
<dbReference type="Proteomes" id="UP001066276">
    <property type="component" value="Chromosome 10"/>
</dbReference>
<evidence type="ECO:0000313" key="2">
    <source>
        <dbReference type="EMBL" id="KAJ1097679.1"/>
    </source>
</evidence>
<accession>A0AAV7M3H5</accession>
<feature type="region of interest" description="Disordered" evidence="1">
    <location>
        <begin position="1"/>
        <end position="53"/>
    </location>
</feature>
<evidence type="ECO:0000313" key="3">
    <source>
        <dbReference type="Proteomes" id="UP001066276"/>
    </source>
</evidence>